<keyword evidence="2" id="KW-1185">Reference proteome</keyword>
<reference evidence="1" key="1">
    <citation type="journal article" date="2021" name="New Phytol.">
        <title>Evolutionary innovations through gain and loss of genes in the ectomycorrhizal Boletales.</title>
        <authorList>
            <person name="Wu G."/>
            <person name="Miyauchi S."/>
            <person name="Morin E."/>
            <person name="Kuo A."/>
            <person name="Drula E."/>
            <person name="Varga T."/>
            <person name="Kohler A."/>
            <person name="Feng B."/>
            <person name="Cao Y."/>
            <person name="Lipzen A."/>
            <person name="Daum C."/>
            <person name="Hundley H."/>
            <person name="Pangilinan J."/>
            <person name="Johnson J."/>
            <person name="Barry K."/>
            <person name="LaButti K."/>
            <person name="Ng V."/>
            <person name="Ahrendt S."/>
            <person name="Min B."/>
            <person name="Choi I.G."/>
            <person name="Park H."/>
            <person name="Plett J.M."/>
            <person name="Magnuson J."/>
            <person name="Spatafora J.W."/>
            <person name="Nagy L.G."/>
            <person name="Henrissat B."/>
            <person name="Grigoriev I.V."/>
            <person name="Yang Z.L."/>
            <person name="Xu J."/>
            <person name="Martin F.M."/>
        </authorList>
    </citation>
    <scope>NUCLEOTIDE SEQUENCE</scope>
    <source>
        <strain evidence="1">ATCC 28755</strain>
    </source>
</reference>
<organism evidence="1 2">
    <name type="scientific">Hygrophoropsis aurantiaca</name>
    <dbReference type="NCBI Taxonomy" id="72124"/>
    <lineage>
        <taxon>Eukaryota</taxon>
        <taxon>Fungi</taxon>
        <taxon>Dikarya</taxon>
        <taxon>Basidiomycota</taxon>
        <taxon>Agaricomycotina</taxon>
        <taxon>Agaricomycetes</taxon>
        <taxon>Agaricomycetidae</taxon>
        <taxon>Boletales</taxon>
        <taxon>Coniophorineae</taxon>
        <taxon>Hygrophoropsidaceae</taxon>
        <taxon>Hygrophoropsis</taxon>
    </lineage>
</organism>
<dbReference type="Proteomes" id="UP000790377">
    <property type="component" value="Unassembled WGS sequence"/>
</dbReference>
<dbReference type="EMBL" id="MU268896">
    <property type="protein sequence ID" value="KAH7903551.1"/>
    <property type="molecule type" value="Genomic_DNA"/>
</dbReference>
<sequence length="278" mass="31968">MQAADVQDNNLPALPITPDSVEKLRIFIQQCYCRRWNPRNIEHPWYKVWNIALTAIFHPILPVAVAPQQALKLSHSYLRGELTRLLNPNDDGNLSDASAATAPVPAIDDAFSRFPDFAISTTCGHWTHDLPWHPLYQGFHTSHTDGEATPVLIEIKKYISRQIEPGTEDFDYELNDRLYDAKHDVYNQALCAFAWYPQLRSICAIVGSGPWWCFTVMTRDGNAELNREIDQFMRDPGPRKAPRYFFRGFNQPTMLDLADVRWRGIYRMVETFVAQLGN</sequence>
<protein>
    <submittedName>
        <fullName evidence="1">Uncharacterized protein</fullName>
    </submittedName>
</protein>
<comment type="caution">
    <text evidence="1">The sequence shown here is derived from an EMBL/GenBank/DDBJ whole genome shotgun (WGS) entry which is preliminary data.</text>
</comment>
<evidence type="ECO:0000313" key="2">
    <source>
        <dbReference type="Proteomes" id="UP000790377"/>
    </source>
</evidence>
<name>A0ACB7ZR56_9AGAM</name>
<accession>A0ACB7ZR56</accession>
<gene>
    <name evidence="1" type="ORF">BJ138DRAFT_1192413</name>
</gene>
<evidence type="ECO:0000313" key="1">
    <source>
        <dbReference type="EMBL" id="KAH7903551.1"/>
    </source>
</evidence>
<proteinExistence type="predicted"/>